<keyword evidence="11" id="KW-0449">Lipoprotein</keyword>
<dbReference type="SMART" id="SM00409">
    <property type="entry name" value="IG"/>
    <property type="match status" value="5"/>
</dbReference>
<keyword evidence="6" id="KW-0677">Repeat</keyword>
<dbReference type="GO" id="GO:0098552">
    <property type="term" value="C:side of membrane"/>
    <property type="evidence" value="ECO:0007669"/>
    <property type="project" value="UniProtKB-KW"/>
</dbReference>
<dbReference type="FunFam" id="2.60.40.10:FF:000005">
    <property type="entry name" value="Neuronal cell adhesion molecule"/>
    <property type="match status" value="1"/>
</dbReference>
<dbReference type="InterPro" id="IPR003599">
    <property type="entry name" value="Ig_sub"/>
</dbReference>
<evidence type="ECO:0000256" key="8">
    <source>
        <dbReference type="ARBA" id="ARBA00023136"/>
    </source>
</evidence>
<reference evidence="16" key="2">
    <citation type="submission" date="2025-09" db="UniProtKB">
        <authorList>
            <consortium name="Ensembl"/>
        </authorList>
    </citation>
    <scope>IDENTIFICATION</scope>
</reference>
<dbReference type="FunFam" id="2.60.40.10:FF:000047">
    <property type="entry name" value="Contactin 1"/>
    <property type="match status" value="1"/>
</dbReference>
<evidence type="ECO:0000256" key="13">
    <source>
        <dbReference type="SAM" id="Phobius"/>
    </source>
</evidence>
<feature type="transmembrane region" description="Helical" evidence="13">
    <location>
        <begin position="996"/>
        <end position="1017"/>
    </location>
</feature>
<dbReference type="Ensembl" id="ENSSGRT00000081312.1">
    <property type="protein sequence ID" value="ENSSGRP00000076382.1"/>
    <property type="gene ID" value="ENSSGRG00000037942.1"/>
</dbReference>
<protein>
    <submittedName>
        <fullName evidence="16">Contactin-1a-like</fullName>
    </submittedName>
</protein>
<evidence type="ECO:0000256" key="7">
    <source>
        <dbReference type="ARBA" id="ARBA00022889"/>
    </source>
</evidence>
<dbReference type="AlphaFoldDB" id="A0A672QKG6"/>
<dbReference type="Pfam" id="PF00041">
    <property type="entry name" value="fn3"/>
    <property type="match status" value="2"/>
</dbReference>
<evidence type="ECO:0000256" key="1">
    <source>
        <dbReference type="ARBA" id="ARBA00004609"/>
    </source>
</evidence>
<dbReference type="InterPro" id="IPR036179">
    <property type="entry name" value="Ig-like_dom_sf"/>
</dbReference>
<dbReference type="FunFam" id="2.60.40.10:FF:000035">
    <property type="entry name" value="Contactin 1"/>
    <property type="match status" value="1"/>
</dbReference>
<evidence type="ECO:0000259" key="14">
    <source>
        <dbReference type="PROSITE" id="PS50835"/>
    </source>
</evidence>
<keyword evidence="4" id="KW-0336">GPI-anchor</keyword>
<dbReference type="PANTHER" id="PTHR44170">
    <property type="entry name" value="PROTEIN SIDEKICK"/>
    <property type="match status" value="1"/>
</dbReference>
<dbReference type="SMART" id="SM00408">
    <property type="entry name" value="IGc2"/>
    <property type="match status" value="6"/>
</dbReference>
<dbReference type="PROSITE" id="PS50835">
    <property type="entry name" value="IG_LIKE"/>
    <property type="match status" value="6"/>
</dbReference>
<evidence type="ECO:0000256" key="9">
    <source>
        <dbReference type="ARBA" id="ARBA00023157"/>
    </source>
</evidence>
<dbReference type="Pfam" id="PF13927">
    <property type="entry name" value="Ig_3"/>
    <property type="match status" value="3"/>
</dbReference>
<evidence type="ECO:0000256" key="2">
    <source>
        <dbReference type="ARBA" id="ARBA00009812"/>
    </source>
</evidence>
<dbReference type="FunFam" id="2.60.40.10:FF:000052">
    <property type="entry name" value="Contactin 1"/>
    <property type="match status" value="1"/>
</dbReference>
<evidence type="ECO:0000256" key="6">
    <source>
        <dbReference type="ARBA" id="ARBA00022737"/>
    </source>
</evidence>
<dbReference type="GO" id="GO:0030424">
    <property type="term" value="C:axon"/>
    <property type="evidence" value="ECO:0007669"/>
    <property type="project" value="TreeGrafter"/>
</dbReference>
<keyword evidence="5" id="KW-0732">Signal</keyword>
<dbReference type="FunCoup" id="A0A672QKG6">
    <property type="interactions" value="1089"/>
</dbReference>
<dbReference type="InterPro" id="IPR003598">
    <property type="entry name" value="Ig_sub2"/>
</dbReference>
<feature type="domain" description="Ig-like" evidence="14">
    <location>
        <begin position="321"/>
        <end position="398"/>
    </location>
</feature>
<evidence type="ECO:0000256" key="10">
    <source>
        <dbReference type="ARBA" id="ARBA00023180"/>
    </source>
</evidence>
<dbReference type="GO" id="GO:0005886">
    <property type="term" value="C:plasma membrane"/>
    <property type="evidence" value="ECO:0007669"/>
    <property type="project" value="UniProtKB-SubCell"/>
</dbReference>
<dbReference type="Pfam" id="PF00047">
    <property type="entry name" value="ig"/>
    <property type="match status" value="1"/>
</dbReference>
<keyword evidence="3" id="KW-1003">Cell membrane</keyword>
<dbReference type="GO" id="GO:0098632">
    <property type="term" value="F:cell-cell adhesion mediator activity"/>
    <property type="evidence" value="ECO:0007669"/>
    <property type="project" value="TreeGrafter"/>
</dbReference>
<dbReference type="Pfam" id="PF07679">
    <property type="entry name" value="I-set"/>
    <property type="match status" value="1"/>
</dbReference>
<keyword evidence="8 13" id="KW-0472">Membrane</keyword>
<gene>
    <name evidence="16" type="primary">cntn1a</name>
</gene>
<sequence>QSEDELLSHRSLLLSYLECLGLRVNFSSGFGPVFEEQPVDTIYPEESPEDKIIMSCRTRANPPASYRWRLNNTEVVIGNDDHYSLMGGNLIISFPDKSKHAGNYSCLASNEFGTLVSQKASVQFGYLDMFSSDEREAVYVKEGQGAVLLCAPPPHFPEDLFFRWILNEFPEFIPLDKRRFVSQTTGNLYISTVRASDSGNYSCFVSSPSIAKSVFSKFIPLVPIAEREKYPADIKVKSPDTYTLLGQNVTLECFALGNPIPQIRWRKVDGDLPVHRHNISMAGSLLHLYNIQYEDEGLYECEADNSKGKDRHKMHLYVEAPEWVEKISSSERDIGGDYIMSCLASGKPKPHMHFLKNGRMYAKNHELHFTDLTFGDSAMYQCIAENRHGTIYANAELRVFAGAPSFEWKPVKPKLLGAKNGRVVIDCKPRAAPRPTISWSKGTELLHNSSRIFIWPDGSLDLLNITKSDEGNYTCFAENDRGRANSSRSLSVTDATKITLAPSNSDVSVGKSARMECATSHDPTLDLTFIWSLDAHVIDFDRDREHYEHKTRQNSPLDRPSELLISNTQLRHAGHYSCTVQTPVDNVTASAELVVRGPPGPPGGVRVDEVMTSSVRVTWSHGTDNLSPISKYSVQYRDVREQQDWRDASTSPVNVEGNAEMASVINLTPWTEYEFRVIATNTLGIGPPSDPSPKITTREARPVVAPSDIGGGGGTSRELTITWTPVQPQYYYASNFGYIIAFKPHKDPEWMRVTVTDPQAQKYIHKDSKIPPSTRFEVKVKAFNSQGEGPFSVSAFIYSAQDVPAEAPTIIEARTLSATEAVVSWVPLQLQTVEAYQVRYWRESVENEASAQRVLVPSRENHTRLDNMKPNSHYLIEVRAYNGAGYGPASQRHKIYTKKAPPSRPPKIIGTKMNYSGTTINIAWEQVEPLTNESTVEGYKVLYRQEGQPNGMLYTTAKQSIDLPMKKGDYLVEVRAHSEGGDGAVAQVRIAGKTTFTLLLLYSLVFLLFLLLSPYAANRTACRKVMKFGTRIEDHLNINHKKFGVSNSNAVAPPTAQICTHVYANNF</sequence>
<dbReference type="FunFam" id="2.60.40.10:FF:000004">
    <property type="entry name" value="DCC isoform 1"/>
    <property type="match status" value="1"/>
</dbReference>
<comment type="subcellular location">
    <subcellularLocation>
        <location evidence="1">Cell membrane</location>
        <topology evidence="1">Lipid-anchor</topology>
        <topology evidence="1">GPI-anchor</topology>
    </subcellularLocation>
</comment>
<keyword evidence="10" id="KW-0325">Glycoprotein</keyword>
<feature type="domain" description="Ig-like" evidence="14">
    <location>
        <begin position="496"/>
        <end position="594"/>
    </location>
</feature>
<dbReference type="PROSITE" id="PS50853">
    <property type="entry name" value="FN3"/>
    <property type="match status" value="3"/>
</dbReference>
<dbReference type="InterPro" id="IPR013151">
    <property type="entry name" value="Immunoglobulin_dom"/>
</dbReference>
<dbReference type="InterPro" id="IPR013098">
    <property type="entry name" value="Ig_I-set"/>
</dbReference>
<reference evidence="16" key="1">
    <citation type="submission" date="2025-08" db="UniProtKB">
        <authorList>
            <consortium name="Ensembl"/>
        </authorList>
    </citation>
    <scope>IDENTIFICATION</scope>
</reference>
<dbReference type="FunFam" id="2.60.40.10:FF:000064">
    <property type="entry name" value="Contactin 1"/>
    <property type="match status" value="1"/>
</dbReference>
<keyword evidence="12" id="KW-0393">Immunoglobulin domain</keyword>
<feature type="domain" description="Fibronectin type-III" evidence="15">
    <location>
        <begin position="705"/>
        <end position="802"/>
    </location>
</feature>
<dbReference type="InterPro" id="IPR007110">
    <property type="entry name" value="Ig-like_dom"/>
</dbReference>
<comment type="similarity">
    <text evidence="2">Belongs to the immunoglobulin superfamily. Contactin family.</text>
</comment>
<dbReference type="OMA" id="KICKAYT"/>
<evidence type="ECO:0000259" key="15">
    <source>
        <dbReference type="PROSITE" id="PS50853"/>
    </source>
</evidence>
<name>A0A672QKG6_SINGR</name>
<dbReference type="CDD" id="cd00063">
    <property type="entry name" value="FN3"/>
    <property type="match status" value="4"/>
</dbReference>
<evidence type="ECO:0000256" key="4">
    <source>
        <dbReference type="ARBA" id="ARBA00022622"/>
    </source>
</evidence>
<dbReference type="InterPro" id="IPR003961">
    <property type="entry name" value="FN3_dom"/>
</dbReference>
<keyword evidence="7" id="KW-0130">Cell adhesion</keyword>
<dbReference type="SUPFAM" id="SSF49265">
    <property type="entry name" value="Fibronectin type III"/>
    <property type="match status" value="2"/>
</dbReference>
<evidence type="ECO:0000313" key="16">
    <source>
        <dbReference type="Ensembl" id="ENSSGRP00000076382.1"/>
    </source>
</evidence>
<dbReference type="GO" id="GO:0007420">
    <property type="term" value="P:brain development"/>
    <property type="evidence" value="ECO:0007669"/>
    <property type="project" value="TreeGrafter"/>
</dbReference>
<accession>A0A672QKG6</accession>
<proteinExistence type="inferred from homology"/>
<organism evidence="16 17">
    <name type="scientific">Sinocyclocheilus grahami</name>
    <name type="common">Dianchi golden-line fish</name>
    <name type="synonym">Barbus grahami</name>
    <dbReference type="NCBI Taxonomy" id="75366"/>
    <lineage>
        <taxon>Eukaryota</taxon>
        <taxon>Metazoa</taxon>
        <taxon>Chordata</taxon>
        <taxon>Craniata</taxon>
        <taxon>Vertebrata</taxon>
        <taxon>Euteleostomi</taxon>
        <taxon>Actinopterygii</taxon>
        <taxon>Neopterygii</taxon>
        <taxon>Teleostei</taxon>
        <taxon>Ostariophysi</taxon>
        <taxon>Cypriniformes</taxon>
        <taxon>Cyprinidae</taxon>
        <taxon>Cyprininae</taxon>
        <taxon>Sinocyclocheilus</taxon>
    </lineage>
</organism>
<evidence type="ECO:0000256" key="11">
    <source>
        <dbReference type="ARBA" id="ARBA00023288"/>
    </source>
</evidence>
<dbReference type="PANTHER" id="PTHR44170:SF10">
    <property type="entry name" value="CONTACTIN-1"/>
    <property type="match status" value="1"/>
</dbReference>
<dbReference type="InterPro" id="IPR036116">
    <property type="entry name" value="FN3_sf"/>
</dbReference>
<evidence type="ECO:0000256" key="5">
    <source>
        <dbReference type="ARBA" id="ARBA00022729"/>
    </source>
</evidence>
<evidence type="ECO:0000256" key="12">
    <source>
        <dbReference type="ARBA" id="ARBA00023319"/>
    </source>
</evidence>
<keyword evidence="13" id="KW-1133">Transmembrane helix</keyword>
<keyword evidence="17" id="KW-1185">Reference proteome</keyword>
<feature type="domain" description="Ig-like" evidence="14">
    <location>
        <begin position="404"/>
        <end position="491"/>
    </location>
</feature>
<dbReference type="Proteomes" id="UP000472262">
    <property type="component" value="Unassembled WGS sequence"/>
</dbReference>
<dbReference type="FunFam" id="2.60.40.10:FF:000028">
    <property type="entry name" value="Neuronal cell adhesion molecule"/>
    <property type="match status" value="1"/>
</dbReference>
<keyword evidence="9" id="KW-1015">Disulfide bond</keyword>
<dbReference type="SUPFAM" id="SSF48726">
    <property type="entry name" value="Immunoglobulin"/>
    <property type="match status" value="6"/>
</dbReference>
<evidence type="ECO:0000313" key="17">
    <source>
        <dbReference type="Proteomes" id="UP000472262"/>
    </source>
</evidence>
<keyword evidence="13" id="KW-0812">Transmembrane</keyword>
<feature type="domain" description="Fibronectin type-III" evidence="15">
    <location>
        <begin position="807"/>
        <end position="900"/>
    </location>
</feature>
<evidence type="ECO:0000256" key="3">
    <source>
        <dbReference type="ARBA" id="ARBA00022475"/>
    </source>
</evidence>
<dbReference type="FunFam" id="2.60.40.10:FF:000044">
    <property type="entry name" value="Contactin 1"/>
    <property type="match status" value="1"/>
</dbReference>
<feature type="domain" description="Ig-like" evidence="14">
    <location>
        <begin position="231"/>
        <end position="317"/>
    </location>
</feature>
<dbReference type="SMART" id="SM00060">
    <property type="entry name" value="FN3"/>
    <property type="match status" value="4"/>
</dbReference>
<dbReference type="InterPro" id="IPR013783">
    <property type="entry name" value="Ig-like_fold"/>
</dbReference>
<feature type="domain" description="Fibronectin type-III" evidence="15">
    <location>
        <begin position="601"/>
        <end position="700"/>
    </location>
</feature>
<dbReference type="FunFam" id="2.60.40.10:FF:000054">
    <property type="entry name" value="Contactin 1"/>
    <property type="match status" value="1"/>
</dbReference>
<dbReference type="GO" id="GO:0007411">
    <property type="term" value="P:axon guidance"/>
    <property type="evidence" value="ECO:0007669"/>
    <property type="project" value="TreeGrafter"/>
</dbReference>
<feature type="domain" description="Ig-like" evidence="14">
    <location>
        <begin position="140"/>
        <end position="215"/>
    </location>
</feature>
<feature type="domain" description="Ig-like" evidence="14">
    <location>
        <begin position="32"/>
        <end position="123"/>
    </location>
</feature>
<dbReference type="InParanoid" id="A0A672QKG6"/>
<dbReference type="Gene3D" id="2.60.40.10">
    <property type="entry name" value="Immunoglobulins"/>
    <property type="match status" value="10"/>
</dbReference>